<dbReference type="InterPro" id="IPR009080">
    <property type="entry name" value="tRNAsynth_Ia_anticodon-bd"/>
</dbReference>
<feature type="domain" description="Methionyl/Valyl/Leucyl/Isoleucyl-tRNA synthetase anticodon-binding" evidence="17">
    <location>
        <begin position="809"/>
        <end position="961"/>
    </location>
</feature>
<dbReference type="PANTHER" id="PTHR42780">
    <property type="entry name" value="SOLEUCYL-TRNA SYNTHETASE"/>
    <property type="match status" value="1"/>
</dbReference>
<dbReference type="NCBIfam" id="TIGR00392">
    <property type="entry name" value="ileS"/>
    <property type="match status" value="1"/>
</dbReference>
<comment type="cofactor">
    <cofactor evidence="1 15">
        <name>Zn(2+)</name>
        <dbReference type="ChEBI" id="CHEBI:29105"/>
    </cofactor>
</comment>
<dbReference type="CDD" id="cd00818">
    <property type="entry name" value="IleRS_core"/>
    <property type="match status" value="1"/>
</dbReference>
<evidence type="ECO:0000259" key="17">
    <source>
        <dbReference type="Pfam" id="PF08264"/>
    </source>
</evidence>
<dbReference type="GO" id="GO:0005737">
    <property type="term" value="C:cytoplasm"/>
    <property type="evidence" value="ECO:0007669"/>
    <property type="project" value="UniProtKB-SubCell"/>
</dbReference>
<comment type="domain">
    <text evidence="15">IleRS has two distinct active sites: one for aminoacylation and one for editing. The misactivated valine is translocated from the active site to the editing site, which sterically excludes the correctly activated isoleucine. The single editing site contains two valyl binding pockets, one specific for each substrate (Val-AMP or Val-tRNA(Ile)).</text>
</comment>
<keyword evidence="11 15" id="KW-0648">Protein biosynthesis</keyword>
<dbReference type="HAMAP" id="MF_02003">
    <property type="entry name" value="Ile_tRNA_synth_type2"/>
    <property type="match status" value="1"/>
</dbReference>
<feature type="short sequence motif" description="'HIGH' region" evidence="15">
    <location>
        <begin position="50"/>
        <end position="60"/>
    </location>
</feature>
<keyword evidence="12 15" id="KW-0030">Aminoacyl-tRNA synthetase</keyword>
<dbReference type="GO" id="GO:0000049">
    <property type="term" value="F:tRNA binding"/>
    <property type="evidence" value="ECO:0007669"/>
    <property type="project" value="InterPro"/>
</dbReference>
<evidence type="ECO:0000256" key="9">
    <source>
        <dbReference type="ARBA" id="ARBA00022833"/>
    </source>
</evidence>
<sequence>MSTKFTEYKGLDLPTVASEVLDFWKKENIFEKSVTTREGAEPYVFFEGPPSANGLPGIHHVMARAIKDIFCRYKTQKGFQVKRKAGWDTHGLPVELGTEKELGITKEDIGKTISIEEYNEACKKTVMRYTDVWNDLTEKMGYWVDMEDPYVTYKPKYMESVWWLLKQIYDKGLLYKGYTIQPYSPKAGTGLSSHEVNQPGAYRDVTDTTIVAQFKTSLKEEKIIKAFNLGSAPTDEAYFLAWTTTPWTLPSNTALTVGPKIDYVLIFTYNQYTFLPMMVILAKKLVAKQFSGKYFEVEELVETASYNKNDKKIPYNIISECKGADLVDIRYEQLLNWAQPYENPENAFRVILGDFVTTEDGTGIVHTAPTFGADDAKVAKEAKPEVPPMLVNSFHNLIDSNNPNKENNIVKEDEDYFANSSFETKYQILVPLVDLQGKFIDIDTVPEKFRGMYVKNEYYDAGEAPERSADVEIAIQLKEENKAFKVEKYVHSYPHSWRTDEPLLYYPLDSWFIKVTDVKDRMFDLNETINWKPKSTGEGRFGNWLKNANDWNLSRSRYWGIPLPIWRTEDKKEEVLIGSVEELYNAIEKSIEAGFQKENPFKGFEIGNMSESNYNLIDLHKNVVDEITLVSASGKPMKRESDLIDVWFDSGAMPYAQWHYPFENKDKIDENKDFPANFIAEGVDQTRGWFYTLHAIGTLVFDKVAYKNVVSNGLVLDKNGQKMSKRLGNATDPFETIAEYGPDATRWYMISNANPWDNLKFDIEGIAEVRRKFFGTLYNTYSFFSLYANIDGFKYAEAEIPLNERPEIDQWIISELHTLIKFVDECYEDYEPTKATRAISDFVQENLSNWYVRLCRRRFWKGEYAKDKIAAYQTLYTCLLTISKLSAPVAPFFMDKLYRDLTESTGTEDFASVHLAEFPKFVENFVNKTLESKMQKAQTISSLVLSLRKKEMIKVRQPLQKVMIPVLDDNQRAEIEAISDLVKAEVNVKEVELLDDASGILVKQIKPNFKALGPRFGKDMGLISKEIQGFSAEQINQLDKQGTLDIVIAGNNVTLSLEDVEITSQDIEGWLVANSNGITVALDITISEELKNEGIARELVNRIQNIRKDSGFEVTDKIKVQIKRNGLLEEAVSKNEDYIKSETLTDSLTFADALENGTEIEFDDIKTMILISK</sequence>
<comment type="catalytic activity">
    <reaction evidence="14 15">
        <text>tRNA(Ile) + L-isoleucine + ATP = L-isoleucyl-tRNA(Ile) + AMP + diphosphate</text>
        <dbReference type="Rhea" id="RHEA:11060"/>
        <dbReference type="Rhea" id="RHEA-COMP:9666"/>
        <dbReference type="Rhea" id="RHEA-COMP:9695"/>
        <dbReference type="ChEBI" id="CHEBI:30616"/>
        <dbReference type="ChEBI" id="CHEBI:33019"/>
        <dbReference type="ChEBI" id="CHEBI:58045"/>
        <dbReference type="ChEBI" id="CHEBI:78442"/>
        <dbReference type="ChEBI" id="CHEBI:78528"/>
        <dbReference type="ChEBI" id="CHEBI:456215"/>
        <dbReference type="EC" id="6.1.1.5"/>
    </reaction>
</comment>
<comment type="subunit">
    <text evidence="4 15">Monomer.</text>
</comment>
<keyword evidence="19" id="KW-1185">Reference proteome</keyword>
<evidence type="ECO:0000256" key="10">
    <source>
        <dbReference type="ARBA" id="ARBA00022840"/>
    </source>
</evidence>
<evidence type="ECO:0000256" key="4">
    <source>
        <dbReference type="ARBA" id="ARBA00011245"/>
    </source>
</evidence>
<organism evidence="18 19">
    <name type="scientific">Flavobacterium hydrophilum</name>
    <dbReference type="NCBI Taxonomy" id="2211445"/>
    <lineage>
        <taxon>Bacteria</taxon>
        <taxon>Pseudomonadati</taxon>
        <taxon>Bacteroidota</taxon>
        <taxon>Flavobacteriia</taxon>
        <taxon>Flavobacteriales</taxon>
        <taxon>Flavobacteriaceae</taxon>
        <taxon>Flavobacterium</taxon>
    </lineage>
</organism>
<dbReference type="GO" id="GO:0008270">
    <property type="term" value="F:zinc ion binding"/>
    <property type="evidence" value="ECO:0007669"/>
    <property type="project" value="UniProtKB-UniRule"/>
</dbReference>
<evidence type="ECO:0000313" key="19">
    <source>
        <dbReference type="Proteomes" id="UP000247681"/>
    </source>
</evidence>
<evidence type="ECO:0000256" key="8">
    <source>
        <dbReference type="ARBA" id="ARBA00022741"/>
    </source>
</evidence>
<evidence type="ECO:0000256" key="14">
    <source>
        <dbReference type="ARBA" id="ARBA00048359"/>
    </source>
</evidence>
<proteinExistence type="inferred from homology"/>
<evidence type="ECO:0000256" key="1">
    <source>
        <dbReference type="ARBA" id="ARBA00001947"/>
    </source>
</evidence>
<evidence type="ECO:0000256" key="7">
    <source>
        <dbReference type="ARBA" id="ARBA00022723"/>
    </source>
</evidence>
<dbReference type="GO" id="GO:0005524">
    <property type="term" value="F:ATP binding"/>
    <property type="evidence" value="ECO:0007669"/>
    <property type="project" value="UniProtKB-UniRule"/>
</dbReference>
<dbReference type="FunFam" id="3.40.50.620:FF:000063">
    <property type="entry name" value="Isoleucine--tRNA ligase"/>
    <property type="match status" value="1"/>
</dbReference>
<dbReference type="EC" id="6.1.1.5" evidence="15"/>
<comment type="function">
    <text evidence="13 15">Catalyzes the attachment of isoleucine to tRNA(Ile). As IleRS can inadvertently accommodate and process structurally similar amino acids such as valine, to avoid such errors it has two additional distinct tRNA(Ile)-dependent editing activities. One activity is designated as 'pretransfer' editing and involves the hydrolysis of activated Val-AMP. The other activity is designated 'posttransfer' editing and involves deacylation of mischarged Val-tRNA(Ile).</text>
</comment>
<keyword evidence="10 15" id="KW-0067">ATP-binding</keyword>
<accession>A0A2V4C064</accession>
<comment type="caution">
    <text evidence="18">The sequence shown here is derived from an EMBL/GenBank/DDBJ whole genome shotgun (WGS) entry which is preliminary data.</text>
</comment>
<keyword evidence="8 15" id="KW-0547">Nucleotide-binding</keyword>
<evidence type="ECO:0000256" key="12">
    <source>
        <dbReference type="ARBA" id="ARBA00023146"/>
    </source>
</evidence>
<evidence type="ECO:0000259" key="16">
    <source>
        <dbReference type="Pfam" id="PF00133"/>
    </source>
</evidence>
<dbReference type="GO" id="GO:0004822">
    <property type="term" value="F:isoleucine-tRNA ligase activity"/>
    <property type="evidence" value="ECO:0007669"/>
    <property type="project" value="UniProtKB-UniRule"/>
</dbReference>
<evidence type="ECO:0000313" key="18">
    <source>
        <dbReference type="EMBL" id="PXY44676.1"/>
    </source>
</evidence>
<dbReference type="AlphaFoldDB" id="A0A2V4C064"/>
<dbReference type="GO" id="GO:0002161">
    <property type="term" value="F:aminoacyl-tRNA deacylase activity"/>
    <property type="evidence" value="ECO:0007669"/>
    <property type="project" value="InterPro"/>
</dbReference>
<dbReference type="Pfam" id="PF19302">
    <property type="entry name" value="DUF5915"/>
    <property type="match status" value="1"/>
</dbReference>
<feature type="short sequence motif" description="'KMSKS' region" evidence="15">
    <location>
        <begin position="722"/>
        <end position="726"/>
    </location>
</feature>
<gene>
    <name evidence="15" type="primary">ileS</name>
    <name evidence="18" type="ORF">DMB68_14560</name>
</gene>
<feature type="domain" description="Aminoacyl-tRNA synthetase class Ia" evidence="16">
    <location>
        <begin position="20"/>
        <end position="760"/>
    </location>
</feature>
<dbReference type="SUPFAM" id="SSF52374">
    <property type="entry name" value="Nucleotidylyl transferase"/>
    <property type="match status" value="1"/>
</dbReference>
<comment type="subcellular location">
    <subcellularLocation>
        <location evidence="2 15">Cytoplasm</location>
    </subcellularLocation>
</comment>
<evidence type="ECO:0000256" key="5">
    <source>
        <dbReference type="ARBA" id="ARBA00022490"/>
    </source>
</evidence>
<dbReference type="PANTHER" id="PTHR42780:SF1">
    <property type="entry name" value="ISOLEUCINE--TRNA LIGASE, CYTOPLASMIC"/>
    <property type="match status" value="1"/>
</dbReference>
<dbReference type="InterPro" id="IPR023586">
    <property type="entry name" value="Ile-tRNA-ligase_type2"/>
</dbReference>
<dbReference type="SUPFAM" id="SSF47323">
    <property type="entry name" value="Anticodon-binding domain of a subclass of class I aminoacyl-tRNA synthetases"/>
    <property type="match status" value="2"/>
</dbReference>
<dbReference type="InterPro" id="IPR014729">
    <property type="entry name" value="Rossmann-like_a/b/a_fold"/>
</dbReference>
<evidence type="ECO:0000256" key="13">
    <source>
        <dbReference type="ARBA" id="ARBA00025217"/>
    </source>
</evidence>
<evidence type="ECO:0000256" key="2">
    <source>
        <dbReference type="ARBA" id="ARBA00004496"/>
    </source>
</evidence>
<evidence type="ECO:0000256" key="15">
    <source>
        <dbReference type="HAMAP-Rule" id="MF_02003"/>
    </source>
</evidence>
<dbReference type="PRINTS" id="PR00984">
    <property type="entry name" value="TRNASYNTHILE"/>
</dbReference>
<keyword evidence="5 15" id="KW-0963">Cytoplasm</keyword>
<keyword evidence="6 15" id="KW-0436">Ligase</keyword>
<name>A0A2V4C064_9FLAO</name>
<dbReference type="Gene3D" id="1.10.730.10">
    <property type="entry name" value="Isoleucyl-tRNA Synthetase, Domain 1"/>
    <property type="match status" value="1"/>
</dbReference>
<dbReference type="OrthoDB" id="9810365at2"/>
<feature type="binding site" evidence="15">
    <location>
        <position position="725"/>
    </location>
    <ligand>
        <name>ATP</name>
        <dbReference type="ChEBI" id="CHEBI:30616"/>
    </ligand>
</feature>
<dbReference type="RefSeq" id="WP_110347399.1">
    <property type="nucleotide sequence ID" value="NZ_QJHL01000003.1"/>
</dbReference>
<evidence type="ECO:0000256" key="11">
    <source>
        <dbReference type="ARBA" id="ARBA00022917"/>
    </source>
</evidence>
<dbReference type="Pfam" id="PF00133">
    <property type="entry name" value="tRNA-synt_1"/>
    <property type="match status" value="1"/>
</dbReference>
<dbReference type="InterPro" id="IPR002300">
    <property type="entry name" value="aa-tRNA-synth_Ia"/>
</dbReference>
<dbReference type="Gene3D" id="3.40.50.620">
    <property type="entry name" value="HUPs"/>
    <property type="match status" value="2"/>
</dbReference>
<dbReference type="SUPFAM" id="SSF50677">
    <property type="entry name" value="ValRS/IleRS/LeuRS editing domain"/>
    <property type="match status" value="1"/>
</dbReference>
<comment type="similarity">
    <text evidence="3 15">Belongs to the class-I aminoacyl-tRNA synthetase family. IleS type 2 subfamily.</text>
</comment>
<evidence type="ECO:0000256" key="3">
    <source>
        <dbReference type="ARBA" id="ARBA00007078"/>
    </source>
</evidence>
<protein>
    <recommendedName>
        <fullName evidence="15">Isoleucine--tRNA ligase</fullName>
        <ecNumber evidence="15">6.1.1.5</ecNumber>
    </recommendedName>
    <alternativeName>
        <fullName evidence="15">Isoleucyl-tRNA synthetase</fullName>
        <shortName evidence="15">IleRS</shortName>
    </alternativeName>
</protein>
<dbReference type="Proteomes" id="UP000247681">
    <property type="component" value="Unassembled WGS sequence"/>
</dbReference>
<dbReference type="InterPro" id="IPR002301">
    <property type="entry name" value="Ile-tRNA-ligase"/>
</dbReference>
<dbReference type="EMBL" id="QJHL01000003">
    <property type="protein sequence ID" value="PXY44676.1"/>
    <property type="molecule type" value="Genomic_DNA"/>
</dbReference>
<dbReference type="InterPro" id="IPR009008">
    <property type="entry name" value="Val/Leu/Ile-tRNA-synth_edit"/>
</dbReference>
<dbReference type="GO" id="GO:0006428">
    <property type="term" value="P:isoleucyl-tRNA aminoacylation"/>
    <property type="evidence" value="ECO:0007669"/>
    <property type="project" value="UniProtKB-UniRule"/>
</dbReference>
<dbReference type="InterPro" id="IPR033709">
    <property type="entry name" value="Anticodon_Ile_ABEc"/>
</dbReference>
<dbReference type="CDD" id="cd07961">
    <property type="entry name" value="Anticodon_Ia_Ile_ABEc"/>
    <property type="match status" value="1"/>
</dbReference>
<reference evidence="18 19" key="1">
    <citation type="submission" date="2018-05" db="EMBL/GenBank/DDBJ databases">
        <title>Flavobacterium sp. strain IMCC34758, incomplete genome.</title>
        <authorList>
            <person name="Joung Y."/>
        </authorList>
    </citation>
    <scope>NUCLEOTIDE SEQUENCE [LARGE SCALE GENOMIC DNA]</scope>
    <source>
        <strain evidence="18 19">IMCC34758</strain>
    </source>
</reference>
<evidence type="ECO:0000256" key="6">
    <source>
        <dbReference type="ARBA" id="ARBA00022598"/>
    </source>
</evidence>
<dbReference type="Pfam" id="PF08264">
    <property type="entry name" value="Anticodon_1"/>
    <property type="match status" value="1"/>
</dbReference>
<dbReference type="InterPro" id="IPR013155">
    <property type="entry name" value="M/V/L/I-tRNA-synth_anticd-bd"/>
</dbReference>
<keyword evidence="9 15" id="KW-0862">Zinc</keyword>
<keyword evidence="7 15" id="KW-0479">Metal-binding</keyword>